<dbReference type="RefSeq" id="WP_189498311.1">
    <property type="nucleotide sequence ID" value="NZ_BMZH01000009.1"/>
</dbReference>
<dbReference type="Gene3D" id="3.20.20.450">
    <property type="entry name" value="EAL domain"/>
    <property type="match status" value="1"/>
</dbReference>
<evidence type="ECO:0000313" key="3">
    <source>
        <dbReference type="EMBL" id="GHA98369.1"/>
    </source>
</evidence>
<dbReference type="SUPFAM" id="SSF141868">
    <property type="entry name" value="EAL domain-like"/>
    <property type="match status" value="1"/>
</dbReference>
<protein>
    <submittedName>
        <fullName evidence="3">GGDEF-domain containing protein</fullName>
    </submittedName>
</protein>
<gene>
    <name evidence="3" type="ORF">GCM10009069_21550</name>
</gene>
<feature type="domain" description="GGDEF" evidence="2">
    <location>
        <begin position="171"/>
        <end position="292"/>
    </location>
</feature>
<reference evidence="3" key="2">
    <citation type="submission" date="2020-09" db="EMBL/GenBank/DDBJ databases">
        <authorList>
            <person name="Sun Q."/>
            <person name="Kim S."/>
        </authorList>
    </citation>
    <scope>NUCLEOTIDE SEQUENCE</scope>
    <source>
        <strain evidence="3">KCTC 32513</strain>
    </source>
</reference>
<dbReference type="GO" id="GO:0071111">
    <property type="term" value="F:cyclic-guanylate-specific phosphodiesterase activity"/>
    <property type="evidence" value="ECO:0007669"/>
    <property type="project" value="InterPro"/>
</dbReference>
<organism evidence="3 4">
    <name type="scientific">Algimonas arctica</name>
    <dbReference type="NCBI Taxonomy" id="1479486"/>
    <lineage>
        <taxon>Bacteria</taxon>
        <taxon>Pseudomonadati</taxon>
        <taxon>Pseudomonadota</taxon>
        <taxon>Alphaproteobacteria</taxon>
        <taxon>Maricaulales</taxon>
        <taxon>Robiginitomaculaceae</taxon>
        <taxon>Algimonas</taxon>
    </lineage>
</organism>
<dbReference type="Pfam" id="PF00563">
    <property type="entry name" value="EAL"/>
    <property type="match status" value="1"/>
</dbReference>
<sequence length="543" mass="59010">MARQTRSPLLEPALLSGALALAGAYAFEMGEDGYLDFSDRTALERYLIESPGALQTTQADWEGRMLRQDMRDRQNAVGSLTYDGARYQLDYPLRDTMGVTRHVREVAEAVACADGRATLVRGVIIDRTDDVRSDEATVWRARHDALTRLPNRAALMEGGTQLAGLGGRIGIPVHLLRLRLSNLETLTATFGEGLREQLLQQAADRMQAALRTPDLVARLDGPDFAAVTLNSDPDTLSLRLRAAVTAELYQTPFGLLALELESTRAPLDTVERALAITNRALSGDDAPLAPTKTRLPSVYEALDEALLELAFQPIVHAVSQDLHHHECLLRLRDGAGRLSSAFPFIVAAEGAGEVHRIDLFVLEQAVPFLEADSRLHLALNVSAGTIGNDAHSVAYIDQLRKLGPLTKQITLEMTETLAVDDPAKASRFSAEVRGLGCRFAVDDFASGHTSFRNLLAVEADCIKIDGSLVRGVALDANKQAFIRMMVDLASTFAVETVAEMVEDRADAQILARLGVDYLQGYYFGRPGPAPHQPNTPASPSRAA</sequence>
<dbReference type="InterPro" id="IPR001633">
    <property type="entry name" value="EAL_dom"/>
</dbReference>
<dbReference type="InterPro" id="IPR029787">
    <property type="entry name" value="Nucleotide_cyclase"/>
</dbReference>
<comment type="caution">
    <text evidence="3">The sequence shown here is derived from an EMBL/GenBank/DDBJ whole genome shotgun (WGS) entry which is preliminary data.</text>
</comment>
<dbReference type="SMART" id="SM00267">
    <property type="entry name" value="GGDEF"/>
    <property type="match status" value="1"/>
</dbReference>
<accession>A0A8J3CT79</accession>
<reference evidence="3" key="1">
    <citation type="journal article" date="2014" name="Int. J. Syst. Evol. Microbiol.">
        <title>Complete genome sequence of Corynebacterium casei LMG S-19264T (=DSM 44701T), isolated from a smear-ripened cheese.</title>
        <authorList>
            <consortium name="US DOE Joint Genome Institute (JGI-PGF)"/>
            <person name="Walter F."/>
            <person name="Albersmeier A."/>
            <person name="Kalinowski J."/>
            <person name="Ruckert C."/>
        </authorList>
    </citation>
    <scope>NUCLEOTIDE SEQUENCE</scope>
    <source>
        <strain evidence="3">KCTC 32513</strain>
    </source>
</reference>
<dbReference type="InterPro" id="IPR000160">
    <property type="entry name" value="GGDEF_dom"/>
</dbReference>
<proteinExistence type="predicted"/>
<name>A0A8J3CT79_9PROT</name>
<evidence type="ECO:0000259" key="2">
    <source>
        <dbReference type="PROSITE" id="PS50887"/>
    </source>
</evidence>
<keyword evidence="4" id="KW-1185">Reference proteome</keyword>
<dbReference type="Gene3D" id="3.30.70.270">
    <property type="match status" value="1"/>
</dbReference>
<dbReference type="EMBL" id="BMZH01000009">
    <property type="protein sequence ID" value="GHA98369.1"/>
    <property type="molecule type" value="Genomic_DNA"/>
</dbReference>
<dbReference type="InterPro" id="IPR043128">
    <property type="entry name" value="Rev_trsase/Diguanyl_cyclase"/>
</dbReference>
<dbReference type="Proteomes" id="UP000634004">
    <property type="component" value="Unassembled WGS sequence"/>
</dbReference>
<dbReference type="SMART" id="SM00052">
    <property type="entry name" value="EAL"/>
    <property type="match status" value="1"/>
</dbReference>
<dbReference type="PANTHER" id="PTHR33121:SF79">
    <property type="entry name" value="CYCLIC DI-GMP PHOSPHODIESTERASE PDED-RELATED"/>
    <property type="match status" value="1"/>
</dbReference>
<dbReference type="PROSITE" id="PS50883">
    <property type="entry name" value="EAL"/>
    <property type="match status" value="1"/>
</dbReference>
<dbReference type="InterPro" id="IPR050706">
    <property type="entry name" value="Cyclic-di-GMP_PDE-like"/>
</dbReference>
<dbReference type="SUPFAM" id="SSF55073">
    <property type="entry name" value="Nucleotide cyclase"/>
    <property type="match status" value="1"/>
</dbReference>
<feature type="domain" description="EAL" evidence="1">
    <location>
        <begin position="291"/>
        <end position="540"/>
    </location>
</feature>
<evidence type="ECO:0000313" key="4">
    <source>
        <dbReference type="Proteomes" id="UP000634004"/>
    </source>
</evidence>
<evidence type="ECO:0000259" key="1">
    <source>
        <dbReference type="PROSITE" id="PS50883"/>
    </source>
</evidence>
<dbReference type="InterPro" id="IPR035919">
    <property type="entry name" value="EAL_sf"/>
</dbReference>
<dbReference type="AlphaFoldDB" id="A0A8J3CT79"/>
<dbReference type="Pfam" id="PF00990">
    <property type="entry name" value="GGDEF"/>
    <property type="match status" value="1"/>
</dbReference>
<dbReference type="PROSITE" id="PS50887">
    <property type="entry name" value="GGDEF"/>
    <property type="match status" value="1"/>
</dbReference>
<dbReference type="PANTHER" id="PTHR33121">
    <property type="entry name" value="CYCLIC DI-GMP PHOSPHODIESTERASE PDEF"/>
    <property type="match status" value="1"/>
</dbReference>
<dbReference type="CDD" id="cd01948">
    <property type="entry name" value="EAL"/>
    <property type="match status" value="1"/>
</dbReference>